<sequence>MTAQPCLRAITVRQPWAELITYARKTVENRSWTCTWRGLLAIHAGKTPEADAAEICRYFGLRKPSALTYGAIIAVARLVDVHDNCSGDCSYWAEPEAQFHWVLADTVDLRQPMNCSGKQRLWTPEADTATAVLDQLPARLHAAPGIDASTDPSPLEVIHA</sequence>
<reference evidence="1 2" key="1">
    <citation type="journal article" date="2009" name="Stand. Genomic Sci.">
        <title>Complete genome sequence of Stackebrandtia nassauensis type strain (LLR-40K-21).</title>
        <authorList>
            <person name="Munk C."/>
            <person name="Lapidus A."/>
            <person name="Copeland A."/>
            <person name="Jando M."/>
            <person name="Mayilraj S."/>
            <person name="Glavina Del Rio T."/>
            <person name="Nolan M."/>
            <person name="Chen F."/>
            <person name="Lucas S."/>
            <person name="Tice H."/>
            <person name="Cheng J.F."/>
            <person name="Han C."/>
            <person name="Detter J.C."/>
            <person name="Bruce D."/>
            <person name="Goodwin L."/>
            <person name="Chain P."/>
            <person name="Pitluck S."/>
            <person name="Goker M."/>
            <person name="Ovchinikova G."/>
            <person name="Pati A."/>
            <person name="Ivanova N."/>
            <person name="Mavromatis K."/>
            <person name="Chen A."/>
            <person name="Palaniappan K."/>
            <person name="Land M."/>
            <person name="Hauser L."/>
            <person name="Chang Y.J."/>
            <person name="Jeffries C.D."/>
            <person name="Bristow J."/>
            <person name="Eisen J.A."/>
            <person name="Markowitz V."/>
            <person name="Hugenholtz P."/>
            <person name="Kyrpides N.C."/>
            <person name="Klenk H.P."/>
        </authorList>
    </citation>
    <scope>NUCLEOTIDE SEQUENCE [LARGE SCALE GENOMIC DNA]</scope>
    <source>
        <strain evidence="2">DSM 44728 / CIP 108903 / NRRL B-16338 / NBRC 102104 / LLR-40K-21</strain>
    </source>
</reference>
<dbReference type="SUPFAM" id="SSF88697">
    <property type="entry name" value="PUA domain-like"/>
    <property type="match status" value="1"/>
</dbReference>
<gene>
    <name evidence="1" type="ordered locus">Snas_6261</name>
</gene>
<dbReference type="InterPro" id="IPR015947">
    <property type="entry name" value="PUA-like_sf"/>
</dbReference>
<evidence type="ECO:0000313" key="1">
    <source>
        <dbReference type="EMBL" id="ADD45881.1"/>
    </source>
</evidence>
<dbReference type="RefSeq" id="WP_013021452.1">
    <property type="nucleotide sequence ID" value="NC_013947.1"/>
</dbReference>
<dbReference type="AlphaFoldDB" id="D3Q3Z6"/>
<dbReference type="eggNOG" id="ENOG50331AT">
    <property type="taxonomic scope" value="Bacteria"/>
</dbReference>
<dbReference type="Gene3D" id="2.30.130.30">
    <property type="entry name" value="Hypothetical protein"/>
    <property type="match status" value="1"/>
</dbReference>
<name>D3Q3Z6_STANL</name>
<keyword evidence="2" id="KW-1185">Reference proteome</keyword>
<evidence type="ECO:0000313" key="2">
    <source>
        <dbReference type="Proteomes" id="UP000000844"/>
    </source>
</evidence>
<organism evidence="1 2">
    <name type="scientific">Stackebrandtia nassauensis (strain DSM 44728 / CIP 108903 / NRRL B-16338 / NBRC 102104 / LLR-40K-21)</name>
    <dbReference type="NCBI Taxonomy" id="446470"/>
    <lineage>
        <taxon>Bacteria</taxon>
        <taxon>Bacillati</taxon>
        <taxon>Actinomycetota</taxon>
        <taxon>Actinomycetes</taxon>
        <taxon>Glycomycetales</taxon>
        <taxon>Glycomycetaceae</taxon>
        <taxon>Stackebrandtia</taxon>
    </lineage>
</organism>
<dbReference type="Proteomes" id="UP000000844">
    <property type="component" value="Chromosome"/>
</dbReference>
<proteinExistence type="predicted"/>
<protein>
    <recommendedName>
        <fullName evidence="3">ASCH domain-containing protein</fullName>
    </recommendedName>
</protein>
<dbReference type="EMBL" id="CP001778">
    <property type="protein sequence ID" value="ADD45881.1"/>
    <property type="molecule type" value="Genomic_DNA"/>
</dbReference>
<dbReference type="HOGENOM" id="CLU_051256_2_2_11"/>
<dbReference type="OrthoDB" id="359066at2"/>
<dbReference type="KEGG" id="sna:Snas_6261"/>
<dbReference type="STRING" id="446470.Snas_6261"/>
<accession>D3Q3Z6</accession>
<evidence type="ECO:0008006" key="3">
    <source>
        <dbReference type="Google" id="ProtNLM"/>
    </source>
</evidence>